<keyword evidence="2" id="KW-1185">Reference proteome</keyword>
<reference evidence="1" key="1">
    <citation type="submission" date="2023-03" db="EMBL/GenBank/DDBJ databases">
        <title>Massive genome expansion in bonnet fungi (Mycena s.s.) driven by repeated elements and novel gene families across ecological guilds.</title>
        <authorList>
            <consortium name="Lawrence Berkeley National Laboratory"/>
            <person name="Harder C.B."/>
            <person name="Miyauchi S."/>
            <person name="Viragh M."/>
            <person name="Kuo A."/>
            <person name="Thoen E."/>
            <person name="Andreopoulos B."/>
            <person name="Lu D."/>
            <person name="Skrede I."/>
            <person name="Drula E."/>
            <person name="Henrissat B."/>
            <person name="Morin E."/>
            <person name="Kohler A."/>
            <person name="Barry K."/>
            <person name="LaButti K."/>
            <person name="Morin E."/>
            <person name="Salamov A."/>
            <person name="Lipzen A."/>
            <person name="Mereny Z."/>
            <person name="Hegedus B."/>
            <person name="Baldrian P."/>
            <person name="Stursova M."/>
            <person name="Weitz H."/>
            <person name="Taylor A."/>
            <person name="Grigoriev I.V."/>
            <person name="Nagy L.G."/>
            <person name="Martin F."/>
            <person name="Kauserud H."/>
        </authorList>
    </citation>
    <scope>NUCLEOTIDE SEQUENCE</scope>
    <source>
        <strain evidence="1">CBHHK182m</strain>
    </source>
</reference>
<proteinExistence type="predicted"/>
<name>A0AAD7NXB9_9AGAR</name>
<dbReference type="Proteomes" id="UP001215598">
    <property type="component" value="Unassembled WGS sequence"/>
</dbReference>
<comment type="caution">
    <text evidence="1">The sequence shown here is derived from an EMBL/GenBank/DDBJ whole genome shotgun (WGS) entry which is preliminary data.</text>
</comment>
<dbReference type="EMBL" id="JARKIB010000006">
    <property type="protein sequence ID" value="KAJ7779102.1"/>
    <property type="molecule type" value="Genomic_DNA"/>
</dbReference>
<protein>
    <submittedName>
        <fullName evidence="1">Uncharacterized protein</fullName>
    </submittedName>
</protein>
<evidence type="ECO:0000313" key="2">
    <source>
        <dbReference type="Proteomes" id="UP001215598"/>
    </source>
</evidence>
<organism evidence="1 2">
    <name type="scientific">Mycena metata</name>
    <dbReference type="NCBI Taxonomy" id="1033252"/>
    <lineage>
        <taxon>Eukaryota</taxon>
        <taxon>Fungi</taxon>
        <taxon>Dikarya</taxon>
        <taxon>Basidiomycota</taxon>
        <taxon>Agaricomycotina</taxon>
        <taxon>Agaricomycetes</taxon>
        <taxon>Agaricomycetidae</taxon>
        <taxon>Agaricales</taxon>
        <taxon>Marasmiineae</taxon>
        <taxon>Mycenaceae</taxon>
        <taxon>Mycena</taxon>
    </lineage>
</organism>
<evidence type="ECO:0000313" key="1">
    <source>
        <dbReference type="EMBL" id="KAJ7779102.1"/>
    </source>
</evidence>
<sequence>MPLVQRRSTRQAIAVLLVTSAYQGRGLRQFSASGKVIADPKTDSESKGKLSTTHSSRYQRGAVFNKVAAEQEEKMVVKEEKGCSGVTCLRYRLCATGELLFHRNFAHIHGKPFKRSFEIKFPAGEFATRAKRNSRLELEFAT</sequence>
<dbReference type="AlphaFoldDB" id="A0AAD7NXB9"/>
<accession>A0AAD7NXB9</accession>
<gene>
    <name evidence="1" type="ORF">B0H16DRAFT_1448630</name>
</gene>